<gene>
    <name evidence="4" type="ORF">NRE15_10475</name>
</gene>
<dbReference type="Gene3D" id="3.40.50.1970">
    <property type="match status" value="1"/>
</dbReference>
<dbReference type="Pfam" id="PF25137">
    <property type="entry name" value="ADH_Fe_C"/>
    <property type="match status" value="1"/>
</dbReference>
<evidence type="ECO:0000313" key="4">
    <source>
        <dbReference type="EMBL" id="UUX33321.1"/>
    </source>
</evidence>
<feature type="domain" description="Alcohol dehydrogenase iron-type/glycerol dehydrogenase GldA" evidence="2">
    <location>
        <begin position="8"/>
        <end position="159"/>
    </location>
</feature>
<dbReference type="SUPFAM" id="SSF56796">
    <property type="entry name" value="Dehydroquinate synthase-like"/>
    <property type="match status" value="1"/>
</dbReference>
<reference evidence="4 5" key="1">
    <citation type="submission" date="2022-08" db="EMBL/GenBank/DDBJ databases">
        <title>Aerococcaceae sp. nov isolated from spoiled eye mask.</title>
        <authorList>
            <person name="Zhou G."/>
            <person name="Xie X.-B."/>
            <person name="Shi Q.-S."/>
            <person name="Wang Y.-S."/>
            <person name="Wen X."/>
            <person name="Peng H."/>
            <person name="Yang X.-J."/>
            <person name="Tao H.-B."/>
            <person name="Huang X.-M."/>
        </authorList>
    </citation>
    <scope>NUCLEOTIDE SEQUENCE [LARGE SCALE GENOMIC DNA]</scope>
    <source>
        <strain evidence="5">DM20194951</strain>
    </source>
</reference>
<dbReference type="InterPro" id="IPR018211">
    <property type="entry name" value="ADH_Fe_CS"/>
</dbReference>
<evidence type="ECO:0000313" key="5">
    <source>
        <dbReference type="Proteomes" id="UP001315967"/>
    </source>
</evidence>
<dbReference type="PANTHER" id="PTHR11496:SF83">
    <property type="entry name" value="HYDROXYACID-OXOACID TRANSHYDROGENASE, MITOCHONDRIAL"/>
    <property type="match status" value="1"/>
</dbReference>
<dbReference type="InterPro" id="IPR001670">
    <property type="entry name" value="ADH_Fe/GldA"/>
</dbReference>
<feature type="domain" description="Fe-containing alcohol dehydrogenase-like C-terminal" evidence="3">
    <location>
        <begin position="170"/>
        <end position="374"/>
    </location>
</feature>
<sequence>MFSVNFGTKIHMGEDSLKRLEQFDKERIYIITDEFISKSEILSKVMALISSSNELLVFKDVIPDPPIDTIVAGIELAKDFRPTQVIAIGGGSAIDAAKGIIYFGQQSNNLMDASLICIPTTSGTGSEVTNFAIITDAENGTKYPLVTDDILPKEAILDTSLVINLPQSQTANTGIDVLTHAIEAMVSTKASDISDAFAEKAIKLVFDYLPRAYKDGTDKVAREKMHIASTLAGLAFNQASLGLNHGIAHAAGAKFHIAHGRLNGILLPYVIKFNSGISNSINQEVAEKYRYIASILDLNTASATIGTRSLVNEINKLLTTLGIPHSFSEYGLDKKLFDDNLSEIADSAVKDMTTKTNPIPVTPKDVARILIEAY</sequence>
<organism evidence="4 5">
    <name type="scientific">Fundicoccus culcitae</name>
    <dbReference type="NCBI Taxonomy" id="2969821"/>
    <lineage>
        <taxon>Bacteria</taxon>
        <taxon>Bacillati</taxon>
        <taxon>Bacillota</taxon>
        <taxon>Bacilli</taxon>
        <taxon>Lactobacillales</taxon>
        <taxon>Aerococcaceae</taxon>
        <taxon>Fundicoccus</taxon>
    </lineage>
</organism>
<dbReference type="PANTHER" id="PTHR11496">
    <property type="entry name" value="ALCOHOL DEHYDROGENASE"/>
    <property type="match status" value="1"/>
</dbReference>
<accession>A0ABY5P3P5</accession>
<protein>
    <submittedName>
        <fullName evidence="4">Iron-containing alcohol dehydrogenase</fullName>
    </submittedName>
</protein>
<dbReference type="PROSITE" id="PS00913">
    <property type="entry name" value="ADH_IRON_1"/>
    <property type="match status" value="1"/>
</dbReference>
<dbReference type="Proteomes" id="UP001315967">
    <property type="component" value="Chromosome"/>
</dbReference>
<dbReference type="Gene3D" id="1.20.1090.10">
    <property type="entry name" value="Dehydroquinate synthase-like - alpha domain"/>
    <property type="match status" value="1"/>
</dbReference>
<evidence type="ECO:0000259" key="2">
    <source>
        <dbReference type="Pfam" id="PF00465"/>
    </source>
</evidence>
<dbReference type="InterPro" id="IPR039697">
    <property type="entry name" value="Alcohol_dehydrogenase_Fe"/>
</dbReference>
<dbReference type="Pfam" id="PF00465">
    <property type="entry name" value="Fe-ADH"/>
    <property type="match status" value="1"/>
</dbReference>
<dbReference type="InterPro" id="IPR056798">
    <property type="entry name" value="ADH_Fe_C"/>
</dbReference>
<keyword evidence="5" id="KW-1185">Reference proteome</keyword>
<name>A0ABY5P3P5_9LACT</name>
<dbReference type="RefSeq" id="WP_313792822.1">
    <property type="nucleotide sequence ID" value="NZ_CP102453.1"/>
</dbReference>
<evidence type="ECO:0000256" key="1">
    <source>
        <dbReference type="ARBA" id="ARBA00023002"/>
    </source>
</evidence>
<evidence type="ECO:0000259" key="3">
    <source>
        <dbReference type="Pfam" id="PF25137"/>
    </source>
</evidence>
<keyword evidence="1" id="KW-0560">Oxidoreductase</keyword>
<dbReference type="EMBL" id="CP102453">
    <property type="protein sequence ID" value="UUX33321.1"/>
    <property type="molecule type" value="Genomic_DNA"/>
</dbReference>
<dbReference type="CDD" id="cd08180">
    <property type="entry name" value="PDD"/>
    <property type="match status" value="1"/>
</dbReference>
<proteinExistence type="predicted"/>